<dbReference type="PRINTS" id="PR00240">
    <property type="entry name" value="ADRENRGCA1DR"/>
</dbReference>
<dbReference type="PRINTS" id="PR00237">
    <property type="entry name" value="GPCRRHODOPSN"/>
</dbReference>
<keyword evidence="10" id="KW-0564">Palmitate</keyword>
<dbReference type="InterPro" id="IPR000363">
    <property type="entry name" value="ADRA1D_rcpt"/>
</dbReference>
<evidence type="ECO:0000313" key="20">
    <source>
        <dbReference type="Proteomes" id="UP000316079"/>
    </source>
</evidence>
<dbReference type="STRING" id="623744.A0A553NIY5"/>
<dbReference type="GO" id="GO:0071880">
    <property type="term" value="P:adenylate cyclase-activating adrenergic receptor signaling pathway"/>
    <property type="evidence" value="ECO:0007669"/>
    <property type="project" value="TreeGrafter"/>
</dbReference>
<reference evidence="19 20" key="1">
    <citation type="journal article" date="2019" name="Sci. Data">
        <title>Hybrid genome assembly and annotation of Danionella translucida.</title>
        <authorList>
            <person name="Kadobianskyi M."/>
            <person name="Schulze L."/>
            <person name="Schuelke M."/>
            <person name="Judkewitz B."/>
        </authorList>
    </citation>
    <scope>NUCLEOTIDE SEQUENCE [LARGE SCALE GENOMIC DNA]</scope>
    <source>
        <strain evidence="19 20">Bolton</strain>
    </source>
</reference>
<keyword evidence="9 17" id="KW-0472">Membrane</keyword>
<evidence type="ECO:0000259" key="18">
    <source>
        <dbReference type="PROSITE" id="PS50262"/>
    </source>
</evidence>
<name>A0A553NIY5_9TELE</name>
<dbReference type="PROSITE" id="PS00237">
    <property type="entry name" value="G_PROTEIN_RECEP_F1_1"/>
    <property type="match status" value="1"/>
</dbReference>
<evidence type="ECO:0000256" key="17">
    <source>
        <dbReference type="SAM" id="Phobius"/>
    </source>
</evidence>
<evidence type="ECO:0000256" key="3">
    <source>
        <dbReference type="ARBA" id="ARBA00011539"/>
    </source>
</evidence>
<dbReference type="GO" id="GO:0071881">
    <property type="term" value="P:adenylate cyclase-inhibiting adrenergic receptor signaling pathway"/>
    <property type="evidence" value="ECO:0007669"/>
    <property type="project" value="UniProtKB-ARBA"/>
</dbReference>
<comment type="caution">
    <text evidence="19">The sequence shown here is derived from an EMBL/GenBank/DDBJ whole genome shotgun (WGS) entry which is preliminary data.</text>
</comment>
<comment type="similarity">
    <text evidence="16">Belongs to the G-protein coupled receptor 1 family.</text>
</comment>
<feature type="domain" description="G-protein coupled receptors family 1 profile" evidence="18">
    <location>
        <begin position="123"/>
        <end position="409"/>
    </location>
</feature>
<dbReference type="SMART" id="SM01381">
    <property type="entry name" value="7TM_GPCR_Srsx"/>
    <property type="match status" value="1"/>
</dbReference>
<dbReference type="InterPro" id="IPR017452">
    <property type="entry name" value="GPCR_Rhodpsn_7TM"/>
</dbReference>
<comment type="function">
    <text evidence="1">This alpha-adrenergic receptor mediates its effect through the influx of extracellular calcium.</text>
</comment>
<feature type="transmembrane region" description="Helical" evidence="17">
    <location>
        <begin position="106"/>
        <end position="132"/>
    </location>
</feature>
<dbReference type="EMBL" id="SRMA01026924">
    <property type="protein sequence ID" value="TRY65394.1"/>
    <property type="molecule type" value="Genomic_DNA"/>
</dbReference>
<evidence type="ECO:0000256" key="4">
    <source>
        <dbReference type="ARBA" id="ARBA00014541"/>
    </source>
</evidence>
<keyword evidence="12" id="KW-0325">Glycoprotein</keyword>
<keyword evidence="14" id="KW-0449">Lipoprotein</keyword>
<proteinExistence type="inferred from homology"/>
<feature type="transmembrane region" description="Helical" evidence="17">
    <location>
        <begin position="353"/>
        <end position="373"/>
    </location>
</feature>
<evidence type="ECO:0000256" key="12">
    <source>
        <dbReference type="ARBA" id="ARBA00023180"/>
    </source>
</evidence>
<evidence type="ECO:0000313" key="19">
    <source>
        <dbReference type="EMBL" id="TRY65394.1"/>
    </source>
</evidence>
<evidence type="ECO:0000256" key="2">
    <source>
        <dbReference type="ARBA" id="ARBA00004651"/>
    </source>
</evidence>
<dbReference type="GO" id="GO:0045907">
    <property type="term" value="P:positive regulation of vasoconstriction"/>
    <property type="evidence" value="ECO:0007669"/>
    <property type="project" value="TreeGrafter"/>
</dbReference>
<dbReference type="PANTHER" id="PTHR24248">
    <property type="entry name" value="ADRENERGIC RECEPTOR-RELATED G-PROTEIN COUPLED RECEPTOR"/>
    <property type="match status" value="1"/>
</dbReference>
<keyword evidence="13 16" id="KW-0807">Transducer</keyword>
<evidence type="ECO:0000256" key="13">
    <source>
        <dbReference type="ARBA" id="ARBA00023224"/>
    </source>
</evidence>
<dbReference type="GO" id="GO:0004937">
    <property type="term" value="F:alpha1-adrenergic receptor activity"/>
    <property type="evidence" value="ECO:0007669"/>
    <property type="project" value="InterPro"/>
</dbReference>
<evidence type="ECO:0000256" key="11">
    <source>
        <dbReference type="ARBA" id="ARBA00023170"/>
    </source>
</evidence>
<feature type="transmembrane region" description="Helical" evidence="17">
    <location>
        <begin position="393"/>
        <end position="412"/>
    </location>
</feature>
<keyword evidence="8 16" id="KW-0297">G-protein coupled receptor</keyword>
<accession>A0A553NIY5</accession>
<dbReference type="Proteomes" id="UP000316079">
    <property type="component" value="Unassembled WGS sequence"/>
</dbReference>
<evidence type="ECO:0000256" key="15">
    <source>
        <dbReference type="ARBA" id="ARBA00033147"/>
    </source>
</evidence>
<evidence type="ECO:0000256" key="6">
    <source>
        <dbReference type="ARBA" id="ARBA00022692"/>
    </source>
</evidence>
<feature type="transmembrane region" description="Helical" evidence="17">
    <location>
        <begin position="223"/>
        <end position="244"/>
    </location>
</feature>
<dbReference type="GO" id="GO:0007267">
    <property type="term" value="P:cell-cell signaling"/>
    <property type="evidence" value="ECO:0007669"/>
    <property type="project" value="TreeGrafter"/>
</dbReference>
<keyword evidence="6 16" id="KW-0812">Transmembrane</keyword>
<evidence type="ECO:0000256" key="7">
    <source>
        <dbReference type="ARBA" id="ARBA00022989"/>
    </source>
</evidence>
<evidence type="ECO:0000256" key="8">
    <source>
        <dbReference type="ARBA" id="ARBA00023040"/>
    </source>
</evidence>
<dbReference type="Pfam" id="PF00001">
    <property type="entry name" value="7tm_1"/>
    <property type="match status" value="1"/>
</dbReference>
<protein>
    <recommendedName>
        <fullName evidence="4">Alpha-1D adrenergic receptor</fullName>
    </recommendedName>
    <alternativeName>
        <fullName evidence="15">Alpha-1D adrenoreceptor</fullName>
    </alternativeName>
</protein>
<feature type="transmembrane region" description="Helical" evidence="17">
    <location>
        <begin position="144"/>
        <end position="175"/>
    </location>
</feature>
<keyword evidence="11 16" id="KW-0675">Receptor</keyword>
<feature type="transmembrane region" description="Helical" evidence="17">
    <location>
        <begin position="264"/>
        <end position="284"/>
    </location>
</feature>
<evidence type="ECO:0000256" key="14">
    <source>
        <dbReference type="ARBA" id="ARBA00023288"/>
    </source>
</evidence>
<dbReference type="InterPro" id="IPR000276">
    <property type="entry name" value="GPCR_Rhodpsn"/>
</dbReference>
<dbReference type="PROSITE" id="PS50262">
    <property type="entry name" value="G_PROTEIN_RECEP_F1_2"/>
    <property type="match status" value="1"/>
</dbReference>
<dbReference type="Gene3D" id="1.20.1070.10">
    <property type="entry name" value="Rhodopsin 7-helix transmembrane proteins"/>
    <property type="match status" value="1"/>
</dbReference>
<keyword evidence="20" id="KW-1185">Reference proteome</keyword>
<comment type="subcellular location">
    <subcellularLocation>
        <location evidence="2">Cell membrane</location>
        <topology evidence="2">Multi-pass membrane protein</topology>
    </subcellularLocation>
</comment>
<dbReference type="SUPFAM" id="SSF81321">
    <property type="entry name" value="Family A G protein-coupled receptor-like"/>
    <property type="match status" value="1"/>
</dbReference>
<gene>
    <name evidence="19" type="ORF">DNTS_013985</name>
</gene>
<dbReference type="OrthoDB" id="5977853at2759"/>
<dbReference type="GO" id="GO:0005886">
    <property type="term" value="C:plasma membrane"/>
    <property type="evidence" value="ECO:0007669"/>
    <property type="project" value="UniProtKB-SubCell"/>
</dbReference>
<dbReference type="FunFam" id="1.20.1070.10:FF:000027">
    <property type="entry name" value="alpha-1A adrenergic receptor"/>
    <property type="match status" value="1"/>
</dbReference>
<keyword evidence="7 17" id="KW-1133">Transmembrane helix</keyword>
<evidence type="ECO:0000256" key="1">
    <source>
        <dbReference type="ARBA" id="ARBA00002833"/>
    </source>
</evidence>
<keyword evidence="5" id="KW-1003">Cell membrane</keyword>
<evidence type="ECO:0000256" key="16">
    <source>
        <dbReference type="RuleBase" id="RU000688"/>
    </source>
</evidence>
<dbReference type="GO" id="GO:0043410">
    <property type="term" value="P:positive regulation of MAPK cascade"/>
    <property type="evidence" value="ECO:0007669"/>
    <property type="project" value="TreeGrafter"/>
</dbReference>
<feature type="transmembrane region" description="Helical" evidence="17">
    <location>
        <begin position="181"/>
        <end position="202"/>
    </location>
</feature>
<evidence type="ECO:0000256" key="9">
    <source>
        <dbReference type="ARBA" id="ARBA00023136"/>
    </source>
</evidence>
<dbReference type="GO" id="GO:0004938">
    <property type="term" value="F:alpha2-adrenergic receptor activity"/>
    <property type="evidence" value="ECO:0007669"/>
    <property type="project" value="UniProtKB-ARBA"/>
</dbReference>
<evidence type="ECO:0000256" key="5">
    <source>
        <dbReference type="ARBA" id="ARBA00022475"/>
    </source>
</evidence>
<dbReference type="GO" id="GO:0007204">
    <property type="term" value="P:positive regulation of cytosolic calcium ion concentration"/>
    <property type="evidence" value="ECO:0007669"/>
    <property type="project" value="TreeGrafter"/>
</dbReference>
<evidence type="ECO:0000256" key="10">
    <source>
        <dbReference type="ARBA" id="ARBA00023139"/>
    </source>
</evidence>
<dbReference type="PRINTS" id="PR01103">
    <property type="entry name" value="ADRENERGICR"/>
</dbReference>
<organism evidence="19 20">
    <name type="scientific">Danionella cerebrum</name>
    <dbReference type="NCBI Taxonomy" id="2873325"/>
    <lineage>
        <taxon>Eukaryota</taxon>
        <taxon>Metazoa</taxon>
        <taxon>Chordata</taxon>
        <taxon>Craniata</taxon>
        <taxon>Vertebrata</taxon>
        <taxon>Euteleostomi</taxon>
        <taxon>Actinopterygii</taxon>
        <taxon>Neopterygii</taxon>
        <taxon>Teleostei</taxon>
        <taxon>Ostariophysi</taxon>
        <taxon>Cypriniformes</taxon>
        <taxon>Danionidae</taxon>
        <taxon>Danioninae</taxon>
        <taxon>Danionella</taxon>
    </lineage>
</organism>
<sequence>MIHWFRLFPIMAAIIQEIVIVFNKKLLMKRLRLGSFEDLLSLKKMKVRMSRAPASSSGQKHFKMTFSKLLNESKDEFPSDFLSNISNSSSGGGGGACESINLDPQIIGVGIFLAVFILVAIVGNILVILSVLCNKHLQTVTNFFIVNLAIADLLLSIIVLPFSASLEVLGCWVFGRVFCNIWAAVDVLCCTASILSLCVISIDRYIGVKYCLKYPTIMTERKAGVILVLVWVSSMVISIGPLLGWKEPPPSDESICSITEEPGYALFSSMFSFYLPLMVILVMYTRVYIVARRTTKSLEAGVKLERDKSMEVVLRIHCRSTPEDPSTSSKNKNHPFRSSLSVRLMKFSREKKAAKTLAIVVGMFILCWLPFFFVLPLGSFFPALKPSEMVFKVIFWLGYFNSCINPIIYPCSSKEFQRAFTRLLYCQCQRRRRILRRFYNQRWRTAMRGGRREPHADFCSVFPFHEQCSNSIYSCPSKSRSLSLKSWSFFPPLQKSSFQLKEKMNNLSNKFKNGTGKSGTSALARTEIDTVSMGIYNDCSDQSSYQIYDLSECYGLKETDI</sequence>
<dbReference type="PANTHER" id="PTHR24248:SF14">
    <property type="entry name" value="ALPHA-1D ADRENERGIC RECEPTOR"/>
    <property type="match status" value="1"/>
</dbReference>
<dbReference type="GO" id="GO:0007200">
    <property type="term" value="P:phospholipase C-activating G protein-coupled receptor signaling pathway"/>
    <property type="evidence" value="ECO:0007669"/>
    <property type="project" value="TreeGrafter"/>
</dbReference>
<comment type="subunit">
    <text evidence="3">Interacts with FLNA (via filamin repeat 21); increases PKA-mediated phosphorylation of FLNA.</text>
</comment>
<dbReference type="AlphaFoldDB" id="A0A553NIY5"/>
<dbReference type="InterPro" id="IPR002233">
    <property type="entry name" value="ADR_fam"/>
</dbReference>